<comment type="caution">
    <text evidence="12">The sequence shown here is derived from an EMBL/GenBank/DDBJ whole genome shotgun (WGS) entry which is preliminary data.</text>
</comment>
<dbReference type="Pfam" id="PF00664">
    <property type="entry name" value="ABC_membrane"/>
    <property type="match status" value="1"/>
</dbReference>
<dbReference type="Proteomes" id="UP000318148">
    <property type="component" value="Unassembled WGS sequence"/>
</dbReference>
<keyword evidence="2" id="KW-0813">Transport</keyword>
<dbReference type="InterPro" id="IPR036640">
    <property type="entry name" value="ABC1_TM_sf"/>
</dbReference>
<evidence type="ECO:0000259" key="10">
    <source>
        <dbReference type="PROSITE" id="PS50893"/>
    </source>
</evidence>
<dbReference type="InterPro" id="IPR011527">
    <property type="entry name" value="ABC1_TM_dom"/>
</dbReference>
<feature type="transmembrane region" description="Helical" evidence="9">
    <location>
        <begin position="33"/>
        <end position="54"/>
    </location>
</feature>
<dbReference type="PANTHER" id="PTHR43394">
    <property type="entry name" value="ATP-DEPENDENT PERMEASE MDL1, MITOCHONDRIAL"/>
    <property type="match status" value="1"/>
</dbReference>
<sequence>MTSTDDSRPVTLSEVWSYLKRCWPFYRPQIKHLLAFISLTIFSGVLVLGSMVLVEDLVYNKLLQGEKLQSLQASMFFLNDSFVSNGGENEELLSLSERDTLRDRMIIGGGFWVIIVYGSIVFGTYYMIWIFQRVNQQLRVEMLSRAEHLSLRYHSSSRTGDLIYRVYQDSATITNVLQWCVMTPLRVVGWIFFASLVLLFFSPWFGLIIFVISILMFLVSKKFVPIIREKARLSRELNSALTSRIQENLAASRVVKANSAEEEMMRRFSHDSKHALNAAFEMRLYISIYLLISLLLSIGGFIVAEYFMATWSIIEKSTYLGGVVAFVGFAAWNLGAFRAASAQGEELAAQVWEASYLISIVQDLVMGLRRAFYILDIEPEIKEKINPKVFPKTIQKVSFESVAFSYEKDHSVLTDINLEAELGTITAIVGGTGSGKSTLLALLLRLYDPDRGTVLINGTDIKDFSTSDLRSNVSIALQQNILFAKSVKENIAYGIESTTEAEIIDASKIACADDFINDMPLNYETELGERGGKLSTGQRQRLSIARALLKNTPILILDEPTASLDAETEKRVMSNIAKWGRNRIIFIITHRLSTIKSADRIAVLDSGEIKEFGSHQDLMTLKGDYAEFVKSETGDE</sequence>
<dbReference type="EMBL" id="SHBO01000018">
    <property type="protein sequence ID" value="RZO06946.1"/>
    <property type="molecule type" value="Genomic_DNA"/>
</dbReference>
<gene>
    <name evidence="12" type="ORF">EVB02_02070</name>
</gene>
<dbReference type="CDD" id="cd07346">
    <property type="entry name" value="ABC_6TM_exporters"/>
    <property type="match status" value="1"/>
</dbReference>
<keyword evidence="8 9" id="KW-0472">Membrane</keyword>
<evidence type="ECO:0000256" key="9">
    <source>
        <dbReference type="SAM" id="Phobius"/>
    </source>
</evidence>
<dbReference type="FunFam" id="3.40.50.300:FF:000221">
    <property type="entry name" value="Multidrug ABC transporter ATP-binding protein"/>
    <property type="match status" value="1"/>
</dbReference>
<keyword evidence="5" id="KW-0547">Nucleotide-binding</keyword>
<evidence type="ECO:0000256" key="7">
    <source>
        <dbReference type="ARBA" id="ARBA00022989"/>
    </source>
</evidence>
<feature type="transmembrane region" description="Helical" evidence="9">
    <location>
        <begin position="105"/>
        <end position="128"/>
    </location>
</feature>
<organism evidence="12 13">
    <name type="scientific">SAR92 clade bacterium</name>
    <dbReference type="NCBI Taxonomy" id="2315479"/>
    <lineage>
        <taxon>Bacteria</taxon>
        <taxon>Pseudomonadati</taxon>
        <taxon>Pseudomonadota</taxon>
        <taxon>Gammaproteobacteria</taxon>
        <taxon>Cellvibrionales</taxon>
        <taxon>Porticoccaceae</taxon>
        <taxon>SAR92 clade</taxon>
    </lineage>
</organism>
<dbReference type="PROSITE" id="PS50929">
    <property type="entry name" value="ABC_TM1F"/>
    <property type="match status" value="1"/>
</dbReference>
<keyword evidence="6 12" id="KW-0067">ATP-binding</keyword>
<dbReference type="GO" id="GO:0016887">
    <property type="term" value="F:ATP hydrolysis activity"/>
    <property type="evidence" value="ECO:0007669"/>
    <property type="project" value="InterPro"/>
</dbReference>
<name>A0A520LMA6_9GAMM</name>
<dbReference type="InterPro" id="IPR003593">
    <property type="entry name" value="AAA+_ATPase"/>
</dbReference>
<keyword evidence="7 9" id="KW-1133">Transmembrane helix</keyword>
<keyword evidence="3" id="KW-1003">Cell membrane</keyword>
<feature type="domain" description="ABC transmembrane type-1" evidence="11">
    <location>
        <begin position="34"/>
        <end position="349"/>
    </location>
</feature>
<evidence type="ECO:0000256" key="2">
    <source>
        <dbReference type="ARBA" id="ARBA00022448"/>
    </source>
</evidence>
<evidence type="ECO:0000256" key="4">
    <source>
        <dbReference type="ARBA" id="ARBA00022692"/>
    </source>
</evidence>
<comment type="subcellular location">
    <subcellularLocation>
        <location evidence="1">Cell membrane</location>
        <topology evidence="1">Multi-pass membrane protein</topology>
    </subcellularLocation>
</comment>
<dbReference type="InterPro" id="IPR027417">
    <property type="entry name" value="P-loop_NTPase"/>
</dbReference>
<feature type="transmembrane region" description="Helical" evidence="9">
    <location>
        <begin position="319"/>
        <end position="337"/>
    </location>
</feature>
<evidence type="ECO:0000256" key="3">
    <source>
        <dbReference type="ARBA" id="ARBA00022475"/>
    </source>
</evidence>
<keyword evidence="4 9" id="KW-0812">Transmembrane</keyword>
<evidence type="ECO:0000313" key="12">
    <source>
        <dbReference type="EMBL" id="RZO06946.1"/>
    </source>
</evidence>
<dbReference type="GO" id="GO:0015421">
    <property type="term" value="F:ABC-type oligopeptide transporter activity"/>
    <property type="evidence" value="ECO:0007669"/>
    <property type="project" value="TreeGrafter"/>
</dbReference>
<protein>
    <submittedName>
        <fullName evidence="12">ABC transporter ATP-binding protein</fullName>
    </submittedName>
</protein>
<evidence type="ECO:0000313" key="13">
    <source>
        <dbReference type="Proteomes" id="UP000318148"/>
    </source>
</evidence>
<evidence type="ECO:0000256" key="8">
    <source>
        <dbReference type="ARBA" id="ARBA00023136"/>
    </source>
</evidence>
<evidence type="ECO:0000259" key="11">
    <source>
        <dbReference type="PROSITE" id="PS50929"/>
    </source>
</evidence>
<dbReference type="Pfam" id="PF00005">
    <property type="entry name" value="ABC_tran"/>
    <property type="match status" value="1"/>
</dbReference>
<dbReference type="SMART" id="SM00382">
    <property type="entry name" value="AAA"/>
    <property type="match status" value="1"/>
</dbReference>
<dbReference type="GO" id="GO:0005524">
    <property type="term" value="F:ATP binding"/>
    <property type="evidence" value="ECO:0007669"/>
    <property type="project" value="UniProtKB-KW"/>
</dbReference>
<feature type="transmembrane region" description="Helical" evidence="9">
    <location>
        <begin position="284"/>
        <end position="307"/>
    </location>
</feature>
<dbReference type="PROSITE" id="PS50893">
    <property type="entry name" value="ABC_TRANSPORTER_2"/>
    <property type="match status" value="1"/>
</dbReference>
<accession>A0A520LMA6</accession>
<dbReference type="Gene3D" id="1.20.1560.10">
    <property type="entry name" value="ABC transporter type 1, transmembrane domain"/>
    <property type="match status" value="1"/>
</dbReference>
<feature type="domain" description="ABC transporter" evidence="10">
    <location>
        <begin position="397"/>
        <end position="631"/>
    </location>
</feature>
<evidence type="ECO:0000256" key="1">
    <source>
        <dbReference type="ARBA" id="ARBA00004651"/>
    </source>
</evidence>
<evidence type="ECO:0000256" key="6">
    <source>
        <dbReference type="ARBA" id="ARBA00022840"/>
    </source>
</evidence>
<feature type="transmembrane region" description="Helical" evidence="9">
    <location>
        <begin position="187"/>
        <end position="220"/>
    </location>
</feature>
<dbReference type="SUPFAM" id="SSF52540">
    <property type="entry name" value="P-loop containing nucleoside triphosphate hydrolases"/>
    <property type="match status" value="1"/>
</dbReference>
<dbReference type="InterPro" id="IPR003439">
    <property type="entry name" value="ABC_transporter-like_ATP-bd"/>
</dbReference>
<proteinExistence type="predicted"/>
<dbReference type="GO" id="GO:0005886">
    <property type="term" value="C:plasma membrane"/>
    <property type="evidence" value="ECO:0007669"/>
    <property type="project" value="UniProtKB-SubCell"/>
</dbReference>
<dbReference type="PANTHER" id="PTHR43394:SF1">
    <property type="entry name" value="ATP-BINDING CASSETTE SUB-FAMILY B MEMBER 10, MITOCHONDRIAL"/>
    <property type="match status" value="1"/>
</dbReference>
<dbReference type="Gene3D" id="3.40.50.300">
    <property type="entry name" value="P-loop containing nucleotide triphosphate hydrolases"/>
    <property type="match status" value="1"/>
</dbReference>
<reference evidence="12 13" key="1">
    <citation type="submission" date="2019-02" db="EMBL/GenBank/DDBJ databases">
        <title>Prokaryotic population dynamics and viral predation in marine succession experiment using metagenomics: the confinement effect.</title>
        <authorList>
            <person name="Haro-Moreno J.M."/>
            <person name="Rodriguez-Valera F."/>
            <person name="Lopez-Perez M."/>
        </authorList>
    </citation>
    <scope>NUCLEOTIDE SEQUENCE [LARGE SCALE GENOMIC DNA]</scope>
    <source>
        <strain evidence="12">MED-G169</strain>
    </source>
</reference>
<dbReference type="InterPro" id="IPR039421">
    <property type="entry name" value="Type_1_exporter"/>
</dbReference>
<dbReference type="SUPFAM" id="SSF90123">
    <property type="entry name" value="ABC transporter transmembrane region"/>
    <property type="match status" value="1"/>
</dbReference>
<evidence type="ECO:0000256" key="5">
    <source>
        <dbReference type="ARBA" id="ARBA00022741"/>
    </source>
</evidence>
<dbReference type="AlphaFoldDB" id="A0A520LMA6"/>